<sequence>MRPAQERGTADRYNLAEQAYEAALRLRDAGLCTQIQVIRLDDGVTLFDLAAGIEEPLEAW</sequence>
<evidence type="ECO:0000313" key="2">
    <source>
        <dbReference type="Proteomes" id="UP000603904"/>
    </source>
</evidence>
<protein>
    <submittedName>
        <fullName evidence="1">Uncharacterized protein</fullName>
    </submittedName>
</protein>
<dbReference type="EMBL" id="BOOC01000054">
    <property type="protein sequence ID" value="GIH44221.1"/>
    <property type="molecule type" value="Genomic_DNA"/>
</dbReference>
<organism evidence="1 2">
    <name type="scientific">Microbispora corallina</name>
    <dbReference type="NCBI Taxonomy" id="83302"/>
    <lineage>
        <taxon>Bacteria</taxon>
        <taxon>Bacillati</taxon>
        <taxon>Actinomycetota</taxon>
        <taxon>Actinomycetes</taxon>
        <taxon>Streptosporangiales</taxon>
        <taxon>Streptosporangiaceae</taxon>
        <taxon>Microbispora</taxon>
    </lineage>
</organism>
<accession>A0ABQ4GAV6</accession>
<evidence type="ECO:0000313" key="1">
    <source>
        <dbReference type="EMBL" id="GIH44221.1"/>
    </source>
</evidence>
<proteinExistence type="predicted"/>
<name>A0ABQ4GAV6_9ACTN</name>
<comment type="caution">
    <text evidence="1">The sequence shown here is derived from an EMBL/GenBank/DDBJ whole genome shotgun (WGS) entry which is preliminary data.</text>
</comment>
<gene>
    <name evidence="1" type="ORF">Mco01_72210</name>
</gene>
<dbReference type="Proteomes" id="UP000603904">
    <property type="component" value="Unassembled WGS sequence"/>
</dbReference>
<keyword evidence="2" id="KW-1185">Reference proteome</keyword>
<reference evidence="1 2" key="1">
    <citation type="submission" date="2021-01" db="EMBL/GenBank/DDBJ databases">
        <title>Whole genome shotgun sequence of Microbispora corallina NBRC 16416.</title>
        <authorList>
            <person name="Komaki H."/>
            <person name="Tamura T."/>
        </authorList>
    </citation>
    <scope>NUCLEOTIDE SEQUENCE [LARGE SCALE GENOMIC DNA]</scope>
    <source>
        <strain evidence="1 2">NBRC 16416</strain>
    </source>
</reference>